<dbReference type="PANTHER" id="PTHR18806">
    <property type="entry name" value="RBM25 PROTEIN"/>
    <property type="match status" value="1"/>
</dbReference>
<feature type="region of interest" description="Disordered" evidence="1">
    <location>
        <begin position="1"/>
        <end position="120"/>
    </location>
</feature>
<dbReference type="EMBL" id="JBHFEH010000001">
    <property type="protein sequence ID" value="KAL2059535.1"/>
    <property type="molecule type" value="Genomic_DNA"/>
</dbReference>
<comment type="caution">
    <text evidence="2">The sequence shown here is derived from an EMBL/GenBank/DDBJ whole genome shotgun (WGS) entry which is preliminary data.</text>
</comment>
<feature type="compositionally biased region" description="Basic and acidic residues" evidence="1">
    <location>
        <begin position="95"/>
        <end position="104"/>
    </location>
</feature>
<feature type="compositionally biased region" description="Polar residues" evidence="1">
    <location>
        <begin position="79"/>
        <end position="94"/>
    </location>
</feature>
<evidence type="ECO:0000313" key="3">
    <source>
        <dbReference type="Proteomes" id="UP001590951"/>
    </source>
</evidence>
<evidence type="ECO:0000313" key="2">
    <source>
        <dbReference type="EMBL" id="KAL2059535.1"/>
    </source>
</evidence>
<feature type="compositionally biased region" description="Low complexity" evidence="1">
    <location>
        <begin position="13"/>
        <end position="27"/>
    </location>
</feature>
<organism evidence="2 3">
    <name type="scientific">Lepraria finkii</name>
    <dbReference type="NCBI Taxonomy" id="1340010"/>
    <lineage>
        <taxon>Eukaryota</taxon>
        <taxon>Fungi</taxon>
        <taxon>Dikarya</taxon>
        <taxon>Ascomycota</taxon>
        <taxon>Pezizomycotina</taxon>
        <taxon>Lecanoromycetes</taxon>
        <taxon>OSLEUM clade</taxon>
        <taxon>Lecanoromycetidae</taxon>
        <taxon>Lecanorales</taxon>
        <taxon>Lecanorineae</taxon>
        <taxon>Stereocaulaceae</taxon>
        <taxon>Lepraria</taxon>
    </lineage>
</organism>
<reference evidence="2 3" key="1">
    <citation type="submission" date="2024-09" db="EMBL/GenBank/DDBJ databases">
        <title>Rethinking Asexuality: The Enigmatic Case of Functional Sexual Genes in Lepraria (Stereocaulaceae).</title>
        <authorList>
            <person name="Doellman M."/>
            <person name="Sun Y."/>
            <person name="Barcenas-Pena A."/>
            <person name="Lumbsch H.T."/>
            <person name="Grewe F."/>
        </authorList>
    </citation>
    <scope>NUCLEOTIDE SEQUENCE [LARGE SCALE GENOMIC DNA]</scope>
    <source>
        <strain evidence="2 3">Grewe 0041</strain>
    </source>
</reference>
<dbReference type="Proteomes" id="UP001590951">
    <property type="component" value="Unassembled WGS sequence"/>
</dbReference>
<dbReference type="InterPro" id="IPR052768">
    <property type="entry name" value="RBM25"/>
</dbReference>
<keyword evidence="3" id="KW-1185">Reference proteome</keyword>
<name>A0ABR4BP90_9LECA</name>
<evidence type="ECO:0000256" key="1">
    <source>
        <dbReference type="SAM" id="MobiDB-lite"/>
    </source>
</evidence>
<dbReference type="PANTHER" id="PTHR18806:SF4">
    <property type="entry name" value="RNA-BINDING PROTEIN 25"/>
    <property type="match status" value="1"/>
</dbReference>
<feature type="compositionally biased region" description="Pro residues" evidence="1">
    <location>
        <begin position="28"/>
        <end position="44"/>
    </location>
</feature>
<protein>
    <submittedName>
        <fullName evidence="2">Uncharacterized protein</fullName>
    </submittedName>
</protein>
<accession>A0ABR4BP90</accession>
<gene>
    <name evidence="2" type="ORF">ABVK25_000828</name>
</gene>
<proteinExistence type="predicted"/>
<feature type="region of interest" description="Disordered" evidence="1">
    <location>
        <begin position="190"/>
        <end position="217"/>
    </location>
</feature>
<sequence>MYNYQGAPPYGRPPSFGGFPGGNAAPGMGPPPGMAAPGVAPPPGMQSSNQQSGRPGGFPANFQPPPNMPPIDFGASVIRLTTGSSKPSISQGSDSGRREAEPRSARPGLGANQGMDAQRQAVRESMMQLVPPTKEEIVRTIYGGGITEGSGGDEGIERILGSAGNLRRWVRAMDAENKACRFGFADTRQATSCQRHEEGRGRRRCQSGEEQTIRYDR</sequence>